<evidence type="ECO:0000256" key="1">
    <source>
        <dbReference type="SAM" id="MobiDB-lite"/>
    </source>
</evidence>
<keyword evidence="3" id="KW-1185">Reference proteome</keyword>
<accession>A0A5N4BX32</accession>
<dbReference type="Proteomes" id="UP000299084">
    <property type="component" value="Unassembled WGS sequence"/>
</dbReference>
<feature type="region of interest" description="Disordered" evidence="1">
    <location>
        <begin position="123"/>
        <end position="145"/>
    </location>
</feature>
<gene>
    <name evidence="2" type="ORF">Cadr_000031356</name>
</gene>
<reference evidence="2 3" key="1">
    <citation type="journal article" date="2019" name="Mol. Ecol. Resour.">
        <title>Improving Illumina assemblies with Hi-C and long reads: an example with the North African dromedary.</title>
        <authorList>
            <person name="Elbers J.P."/>
            <person name="Rogers M.F."/>
            <person name="Perelman P.L."/>
            <person name="Proskuryakova A.A."/>
            <person name="Serdyukova N.A."/>
            <person name="Johnson W.E."/>
            <person name="Horin P."/>
            <person name="Corander J."/>
            <person name="Murphy D."/>
            <person name="Burger P.A."/>
        </authorList>
    </citation>
    <scope>NUCLEOTIDE SEQUENCE [LARGE SCALE GENOMIC DNA]</scope>
    <source>
        <strain evidence="2">Drom800</strain>
        <tissue evidence="2">Blood</tissue>
    </source>
</reference>
<name>A0A5N4BX32_CAMDR</name>
<evidence type="ECO:0000313" key="2">
    <source>
        <dbReference type="EMBL" id="KAB1251181.1"/>
    </source>
</evidence>
<feature type="compositionally biased region" description="Polar residues" evidence="1">
    <location>
        <begin position="128"/>
        <end position="145"/>
    </location>
</feature>
<proteinExistence type="predicted"/>
<comment type="caution">
    <text evidence="2">The sequence shown here is derived from an EMBL/GenBank/DDBJ whole genome shotgun (WGS) entry which is preliminary data.</text>
</comment>
<sequence length="145" mass="15625">MSIWNANIIYGWVCAGSKPDQWQSFAAIGVSHMGAMHYDLELFETCHNSQCPLLGAGEARHYIKASQKALTMVPTVVPEDDNIEAFSFPPNIANDPSRGSIILGENIEKVYGAPSLLVMKLQPPSEDSAAQQTGPYVQGMGSAQA</sequence>
<organism evidence="2 3">
    <name type="scientific">Camelus dromedarius</name>
    <name type="common">Dromedary</name>
    <name type="synonym">Arabian camel</name>
    <dbReference type="NCBI Taxonomy" id="9838"/>
    <lineage>
        <taxon>Eukaryota</taxon>
        <taxon>Metazoa</taxon>
        <taxon>Chordata</taxon>
        <taxon>Craniata</taxon>
        <taxon>Vertebrata</taxon>
        <taxon>Euteleostomi</taxon>
        <taxon>Mammalia</taxon>
        <taxon>Eutheria</taxon>
        <taxon>Laurasiatheria</taxon>
        <taxon>Artiodactyla</taxon>
        <taxon>Tylopoda</taxon>
        <taxon>Camelidae</taxon>
        <taxon>Camelus</taxon>
    </lineage>
</organism>
<dbReference type="AlphaFoldDB" id="A0A5N4BX32"/>
<protein>
    <submittedName>
        <fullName evidence="2">Uncharacterized protein</fullName>
    </submittedName>
</protein>
<dbReference type="EMBL" id="JWIN03008392">
    <property type="protein sequence ID" value="KAB1251181.1"/>
    <property type="molecule type" value="Genomic_DNA"/>
</dbReference>
<evidence type="ECO:0000313" key="3">
    <source>
        <dbReference type="Proteomes" id="UP000299084"/>
    </source>
</evidence>